<gene>
    <name evidence="3" type="ORF">CAL65_17700</name>
</gene>
<organism evidence="3 4">
    <name type="scientific">Alkalilimnicola ehrlichii</name>
    <dbReference type="NCBI Taxonomy" id="351052"/>
    <lineage>
        <taxon>Bacteria</taxon>
        <taxon>Pseudomonadati</taxon>
        <taxon>Pseudomonadota</taxon>
        <taxon>Gammaproteobacteria</taxon>
        <taxon>Chromatiales</taxon>
        <taxon>Ectothiorhodospiraceae</taxon>
        <taxon>Alkalilimnicola</taxon>
    </lineage>
</organism>
<name>A0A3E0WMB2_9GAMM</name>
<feature type="region of interest" description="Disordered" evidence="2">
    <location>
        <begin position="208"/>
        <end position="258"/>
    </location>
</feature>
<dbReference type="Gene3D" id="3.30.1150.10">
    <property type="match status" value="1"/>
</dbReference>
<feature type="compositionally biased region" description="Basic and acidic residues" evidence="2">
    <location>
        <begin position="352"/>
        <end position="367"/>
    </location>
</feature>
<dbReference type="EMBL" id="NFZW01000022">
    <property type="protein sequence ID" value="RFA33207.1"/>
    <property type="molecule type" value="Genomic_DNA"/>
</dbReference>
<comment type="caution">
    <text evidence="3">The sequence shown here is derived from an EMBL/GenBank/DDBJ whole genome shotgun (WGS) entry which is preliminary data.</text>
</comment>
<sequence>MMSETGIPDDQREVQAHIADARQRIDALEASCREVDDALTEREARRREYSLLSDVCASLDRLEEAGAGHLFWGAHPDAETTARLSALRRDIAAFEQETATLQAKRDELRTRIERELDGVALLTDELLELQAEEEERLEEYVVERDYVPPPYRPVVMPWTKRGEDEKRLRKALAIALLFTFSLTSLMSLWTLSTPSTEVVEIPERLARLVQQEPPPPVERPEQPKPEPTPETEPEDTPVAEEAPVREAPTVAERQTARETAETAGLLAFRETFSELRESAPQANLGANARVDDAGQRASGQQAQRAVVSAQTQGGSRGIATDSISRNVSTAGVQDVDVEFARVESAIGASAGETDRPLSDGPRPSRTDEEIQIVFDRYKAALYRIYNRELRRDPTLRGKMILRITIEPDGSVSLCQVESTDLDSPELEREIVDRVRRFNFGPKEGVPSVTILYPIDFLPAN</sequence>
<keyword evidence="1" id="KW-0175">Coiled coil</keyword>
<protein>
    <recommendedName>
        <fullName evidence="5">TonB family protein</fullName>
    </recommendedName>
</protein>
<accession>A0A3E0WMB2</accession>
<dbReference type="Proteomes" id="UP000256763">
    <property type="component" value="Unassembled WGS sequence"/>
</dbReference>
<dbReference type="SUPFAM" id="SSF74653">
    <property type="entry name" value="TolA/TonB C-terminal domain"/>
    <property type="match status" value="1"/>
</dbReference>
<feature type="coiled-coil region" evidence="1">
    <location>
        <begin position="11"/>
        <end position="38"/>
    </location>
</feature>
<reference evidence="4" key="1">
    <citation type="submission" date="2017-05" db="EMBL/GenBank/DDBJ databases">
        <authorList>
            <person name="Sharma S."/>
            <person name="Sidhu C."/>
            <person name="Pinnaka A.K."/>
        </authorList>
    </citation>
    <scope>NUCLEOTIDE SEQUENCE [LARGE SCALE GENOMIC DNA]</scope>
    <source>
        <strain evidence="4">AK93</strain>
    </source>
</reference>
<dbReference type="NCBIfam" id="NF033768">
    <property type="entry name" value="myxo_SS_tail"/>
    <property type="match status" value="1"/>
</dbReference>
<dbReference type="Gene3D" id="1.10.287.1490">
    <property type="match status" value="1"/>
</dbReference>
<feature type="compositionally biased region" description="Acidic residues" evidence="2">
    <location>
        <begin position="229"/>
        <end position="238"/>
    </location>
</feature>
<evidence type="ECO:0000313" key="3">
    <source>
        <dbReference type="EMBL" id="RFA33207.1"/>
    </source>
</evidence>
<evidence type="ECO:0008006" key="5">
    <source>
        <dbReference type="Google" id="ProtNLM"/>
    </source>
</evidence>
<feature type="coiled-coil region" evidence="1">
    <location>
        <begin position="84"/>
        <end position="139"/>
    </location>
</feature>
<dbReference type="AlphaFoldDB" id="A0A3E0WMB2"/>
<keyword evidence="4" id="KW-1185">Reference proteome</keyword>
<evidence type="ECO:0000256" key="2">
    <source>
        <dbReference type="SAM" id="MobiDB-lite"/>
    </source>
</evidence>
<evidence type="ECO:0000256" key="1">
    <source>
        <dbReference type="SAM" id="Coils"/>
    </source>
</evidence>
<proteinExistence type="predicted"/>
<dbReference type="InterPro" id="IPR049806">
    <property type="entry name" value="MasK-like_C"/>
</dbReference>
<evidence type="ECO:0000313" key="4">
    <source>
        <dbReference type="Proteomes" id="UP000256763"/>
    </source>
</evidence>
<feature type="region of interest" description="Disordered" evidence="2">
    <location>
        <begin position="348"/>
        <end position="367"/>
    </location>
</feature>